<organism evidence="6 7">
    <name type="scientific">Polarella glacialis</name>
    <name type="common">Dinoflagellate</name>
    <dbReference type="NCBI Taxonomy" id="89957"/>
    <lineage>
        <taxon>Eukaryota</taxon>
        <taxon>Sar</taxon>
        <taxon>Alveolata</taxon>
        <taxon>Dinophyceae</taxon>
        <taxon>Suessiales</taxon>
        <taxon>Suessiaceae</taxon>
        <taxon>Polarella</taxon>
    </lineage>
</organism>
<dbReference type="SUPFAM" id="SSF47473">
    <property type="entry name" value="EF-hand"/>
    <property type="match status" value="1"/>
</dbReference>
<dbReference type="Pfam" id="PF13499">
    <property type="entry name" value="EF-hand_7"/>
    <property type="match status" value="1"/>
</dbReference>
<feature type="non-terminal residue" evidence="6">
    <location>
        <position position="1"/>
    </location>
</feature>
<dbReference type="InterPro" id="IPR018247">
    <property type="entry name" value="EF_Hand_1_Ca_BS"/>
</dbReference>
<evidence type="ECO:0000259" key="5">
    <source>
        <dbReference type="PROSITE" id="PS50222"/>
    </source>
</evidence>
<comment type="caution">
    <text evidence="6">The sequence shown here is derived from an EMBL/GenBank/DDBJ whole genome shotgun (WGS) entry which is preliminary data.</text>
</comment>
<evidence type="ECO:0000313" key="7">
    <source>
        <dbReference type="Proteomes" id="UP000626109"/>
    </source>
</evidence>
<name>A0A813JPY5_POLGL</name>
<accession>A0A813JPY5</accession>
<evidence type="ECO:0000256" key="1">
    <source>
        <dbReference type="ARBA" id="ARBA00022723"/>
    </source>
</evidence>
<dbReference type="PROSITE" id="PS50222">
    <property type="entry name" value="EF_HAND_2"/>
    <property type="match status" value="2"/>
</dbReference>
<dbReference type="CDD" id="cd00051">
    <property type="entry name" value="EFh"/>
    <property type="match status" value="1"/>
</dbReference>
<evidence type="ECO:0000313" key="6">
    <source>
        <dbReference type="EMBL" id="CAE8686632.1"/>
    </source>
</evidence>
<dbReference type="PANTHER" id="PTHR34524:SF6">
    <property type="entry name" value="CALCYPHOSINE LIKE"/>
    <property type="match status" value="1"/>
</dbReference>
<dbReference type="GO" id="GO:0005509">
    <property type="term" value="F:calcium ion binding"/>
    <property type="evidence" value="ECO:0007669"/>
    <property type="project" value="InterPro"/>
</dbReference>
<evidence type="ECO:0000256" key="4">
    <source>
        <dbReference type="SAM" id="MobiDB-lite"/>
    </source>
</evidence>
<sequence>EHAASIDAFRQGLAHFGLQPTADQLQSVLLKLDKAGIGGVTMKQLDKGMKEACKLAAKPDEGGEGQPESPRNTPRSPRKSAFSRAVNKVLIGDAVISAVSGNLTARERRDLTAQLNRARQEPLEAMTLCDEVLCKVKGMLNRRKVRMIDLFRVVDQSCDGLVSREELRTGLVKIGAVTSDEEFEALADGLDKDKSGDISIKEFHKA</sequence>
<dbReference type="Gene3D" id="1.10.238.10">
    <property type="entry name" value="EF-hand"/>
    <property type="match status" value="1"/>
</dbReference>
<dbReference type="InterPro" id="IPR051581">
    <property type="entry name" value="Ca-bind"/>
</dbReference>
<feature type="domain" description="EF-hand" evidence="5">
    <location>
        <begin position="142"/>
        <end position="177"/>
    </location>
</feature>
<keyword evidence="3" id="KW-0106">Calcium</keyword>
<gene>
    <name evidence="6" type="ORF">PGLA2088_LOCUS25070</name>
</gene>
<feature type="region of interest" description="Disordered" evidence="4">
    <location>
        <begin position="57"/>
        <end position="80"/>
    </location>
</feature>
<reference evidence="6" key="1">
    <citation type="submission" date="2021-02" db="EMBL/GenBank/DDBJ databases">
        <authorList>
            <person name="Dougan E. K."/>
            <person name="Rhodes N."/>
            <person name="Thang M."/>
            <person name="Chan C."/>
        </authorList>
    </citation>
    <scope>NUCLEOTIDE SEQUENCE</scope>
</reference>
<dbReference type="Proteomes" id="UP000626109">
    <property type="component" value="Unassembled WGS sequence"/>
</dbReference>
<dbReference type="AlphaFoldDB" id="A0A813JPY5"/>
<dbReference type="EMBL" id="CAJNNW010026620">
    <property type="protein sequence ID" value="CAE8686632.1"/>
    <property type="molecule type" value="Genomic_DNA"/>
</dbReference>
<protein>
    <recommendedName>
        <fullName evidence="5">EF-hand domain-containing protein</fullName>
    </recommendedName>
</protein>
<dbReference type="InterPro" id="IPR002048">
    <property type="entry name" value="EF_hand_dom"/>
</dbReference>
<feature type="domain" description="EF-hand" evidence="5">
    <location>
        <begin position="178"/>
        <end position="206"/>
    </location>
</feature>
<feature type="non-terminal residue" evidence="6">
    <location>
        <position position="206"/>
    </location>
</feature>
<dbReference type="PANTHER" id="PTHR34524">
    <property type="entry name" value="CALCYPHOSIN"/>
    <property type="match status" value="1"/>
</dbReference>
<evidence type="ECO:0000256" key="2">
    <source>
        <dbReference type="ARBA" id="ARBA00022737"/>
    </source>
</evidence>
<dbReference type="PROSITE" id="PS00018">
    <property type="entry name" value="EF_HAND_1"/>
    <property type="match status" value="2"/>
</dbReference>
<keyword evidence="2" id="KW-0677">Repeat</keyword>
<keyword evidence="1" id="KW-0479">Metal-binding</keyword>
<evidence type="ECO:0000256" key="3">
    <source>
        <dbReference type="ARBA" id="ARBA00022837"/>
    </source>
</evidence>
<proteinExistence type="predicted"/>
<dbReference type="InterPro" id="IPR011992">
    <property type="entry name" value="EF-hand-dom_pair"/>
</dbReference>